<dbReference type="AlphaFoldDB" id="A0AAE0YQV2"/>
<dbReference type="PANTHER" id="PTHR28495">
    <property type="entry name" value="HYPOTHETICAL PROTEIN LOC100359752"/>
    <property type="match status" value="1"/>
</dbReference>
<protein>
    <recommendedName>
        <fullName evidence="1">DUF4708 domain-containing protein</fullName>
    </recommendedName>
</protein>
<evidence type="ECO:0000313" key="2">
    <source>
        <dbReference type="EMBL" id="KAK3754075.1"/>
    </source>
</evidence>
<feature type="domain" description="DUF4708" evidence="1">
    <location>
        <begin position="5"/>
        <end position="275"/>
    </location>
</feature>
<sequence>MEPAIFFSGAPYFDELCCLSVSVPMSQSLCVMQPQIVRCREVIFTEPDVLASPLLDTDAIFNVVLQRSLFKTGRLQNRLQRQGMTISKPYRVHPNLYQACLTYTVIARLSPQWNKAADWMIQGRDFVNHSGYTNGIKMNISVNKEEIYISVAGTAVMFPPLQVEDLNLSRSEMQALLKSTEGMPWPVEIADAWCHVLPSMKRGKIASLALNMPNESPFPSYKELKRHWKNMYGYRLPETDEDILYCQIGFLPSGGGKHFTYPSVCLRGGPLQVVPRVDPKPVLTAFLQDIHSKIVSVCGMTLRFQPRLCYATPNLNSSAQPLQRVNLSSKPMNKPSGPTRNGMSTANLFKLKSISRAPLSERLQGSEKFIKREENDRMAALSNTAKNAPDVISTNQDNEIHHDQSCKWITMDTSQSCHLTIPGKKDPELSRLENKEKTHKTVLEGKDYSLQHDVSLRLSQNNSLIQTQPKNENMRVIISKKFVPLFRPKIKSKFQKEEGTCFVRSKSHQILPDSDCGPLVPRFKPQNPQKLSSLPCESTLSKTGHTKKIQPIRKFLRLSERSAIGEGKNAPSNVFQHQKLFTCNDVKDCNQLYSLDEIGSAQKKIFTPTAPIFSKACDIKTKSCVFTSSGQISRAPMFKVATPAPQVQHSPKKCSSDSKREATSKSITGFVNMTKTNSAILNSSTPFSISTAGWMTQISEENEFECLLSAPISRDIKRKKDSESETVLKKPRSKPQLQNVDVEALACANQLSKVNTVTLIAWLKEKNVICKSKDKKNDLIDKVNAILNLTGAEH</sequence>
<dbReference type="EMBL" id="JAWDGP010005686">
    <property type="protein sequence ID" value="KAK3754075.1"/>
    <property type="molecule type" value="Genomic_DNA"/>
</dbReference>
<gene>
    <name evidence="2" type="ORF">RRG08_024152</name>
</gene>
<dbReference type="InterPro" id="IPR031643">
    <property type="entry name" value="DUF4708"/>
</dbReference>
<comment type="caution">
    <text evidence="2">The sequence shown here is derived from an EMBL/GenBank/DDBJ whole genome shotgun (WGS) entry which is preliminary data.</text>
</comment>
<evidence type="ECO:0000313" key="3">
    <source>
        <dbReference type="Proteomes" id="UP001283361"/>
    </source>
</evidence>
<accession>A0AAE0YQV2</accession>
<keyword evidence="3" id="KW-1185">Reference proteome</keyword>
<dbReference type="Proteomes" id="UP001283361">
    <property type="component" value="Unassembled WGS sequence"/>
</dbReference>
<proteinExistence type="predicted"/>
<name>A0AAE0YQV2_9GAST</name>
<reference evidence="2" key="1">
    <citation type="journal article" date="2023" name="G3 (Bethesda)">
        <title>A reference genome for the long-term kleptoplast-retaining sea slug Elysia crispata morphotype clarki.</title>
        <authorList>
            <person name="Eastman K.E."/>
            <person name="Pendleton A.L."/>
            <person name="Shaikh M.A."/>
            <person name="Suttiyut T."/>
            <person name="Ogas R."/>
            <person name="Tomko P."/>
            <person name="Gavelis G."/>
            <person name="Widhalm J.R."/>
            <person name="Wisecaver J.H."/>
        </authorList>
    </citation>
    <scope>NUCLEOTIDE SEQUENCE</scope>
    <source>
        <strain evidence="2">ECLA1</strain>
    </source>
</reference>
<evidence type="ECO:0000259" key="1">
    <source>
        <dbReference type="Pfam" id="PF15813"/>
    </source>
</evidence>
<organism evidence="2 3">
    <name type="scientific">Elysia crispata</name>
    <name type="common">lettuce slug</name>
    <dbReference type="NCBI Taxonomy" id="231223"/>
    <lineage>
        <taxon>Eukaryota</taxon>
        <taxon>Metazoa</taxon>
        <taxon>Spiralia</taxon>
        <taxon>Lophotrochozoa</taxon>
        <taxon>Mollusca</taxon>
        <taxon>Gastropoda</taxon>
        <taxon>Heterobranchia</taxon>
        <taxon>Euthyneura</taxon>
        <taxon>Panpulmonata</taxon>
        <taxon>Sacoglossa</taxon>
        <taxon>Placobranchoidea</taxon>
        <taxon>Plakobranchidae</taxon>
        <taxon>Elysia</taxon>
    </lineage>
</organism>
<dbReference type="PANTHER" id="PTHR28495:SF1">
    <property type="entry name" value="GENE, 17266-RELATED"/>
    <property type="match status" value="1"/>
</dbReference>
<dbReference type="Pfam" id="PF15813">
    <property type="entry name" value="DUF4708"/>
    <property type="match status" value="1"/>
</dbReference>